<dbReference type="Proteomes" id="UP000280507">
    <property type="component" value="Unassembled WGS sequence"/>
</dbReference>
<evidence type="ECO:0000256" key="2">
    <source>
        <dbReference type="ARBA" id="ARBA00022801"/>
    </source>
</evidence>
<dbReference type="InterPro" id="IPR006683">
    <property type="entry name" value="Thioestr_dom"/>
</dbReference>
<keyword evidence="6" id="KW-1185">Reference proteome</keyword>
<dbReference type="PANTHER" id="PTHR11049:SF5">
    <property type="entry name" value="ACYL-COA THIOESTER HYDROLASE YCIA"/>
    <property type="match status" value="1"/>
</dbReference>
<protein>
    <submittedName>
        <fullName evidence="5">Acyl-CoA thioesterase</fullName>
    </submittedName>
</protein>
<comment type="caution">
    <text evidence="5">The sequence shown here is derived from an EMBL/GenBank/DDBJ whole genome shotgun (WGS) entry which is preliminary data.</text>
</comment>
<reference evidence="5 6" key="1">
    <citation type="journal article" date="2012" name="Int. J. Syst. Evol. Microbiol.">
        <title>Marinomonas hwangdonensis sp. nov., isolated from seawater.</title>
        <authorList>
            <person name="Jung Y.T."/>
            <person name="Oh T.K."/>
            <person name="Yoon J.H."/>
        </authorList>
    </citation>
    <scope>NUCLEOTIDE SEQUENCE [LARGE SCALE GENOMIC DNA]</scope>
    <source>
        <strain evidence="5 6">HDW-15</strain>
    </source>
</reference>
<dbReference type="PROSITE" id="PS51770">
    <property type="entry name" value="HOTDOG_ACOT"/>
    <property type="match status" value="1"/>
</dbReference>
<dbReference type="RefSeq" id="WP_123094672.1">
    <property type="nucleotide sequence ID" value="NZ_RIZG01000002.1"/>
</dbReference>
<evidence type="ECO:0000259" key="4">
    <source>
        <dbReference type="PROSITE" id="PS51770"/>
    </source>
</evidence>
<dbReference type="PANTHER" id="PTHR11049">
    <property type="entry name" value="ACYL COENZYME A THIOESTER HYDROLASE"/>
    <property type="match status" value="1"/>
</dbReference>
<dbReference type="GO" id="GO:0009062">
    <property type="term" value="P:fatty acid catabolic process"/>
    <property type="evidence" value="ECO:0007669"/>
    <property type="project" value="TreeGrafter"/>
</dbReference>
<evidence type="ECO:0000313" key="6">
    <source>
        <dbReference type="Proteomes" id="UP000280507"/>
    </source>
</evidence>
<dbReference type="GO" id="GO:0006637">
    <property type="term" value="P:acyl-CoA metabolic process"/>
    <property type="evidence" value="ECO:0007669"/>
    <property type="project" value="TreeGrafter"/>
</dbReference>
<dbReference type="AlphaFoldDB" id="A0A3M8Q7V8"/>
<dbReference type="GO" id="GO:0005829">
    <property type="term" value="C:cytosol"/>
    <property type="evidence" value="ECO:0007669"/>
    <property type="project" value="TreeGrafter"/>
</dbReference>
<dbReference type="InterPro" id="IPR040170">
    <property type="entry name" value="Cytosol_ACT"/>
</dbReference>
<dbReference type="OrthoDB" id="9801856at2"/>
<comment type="similarity">
    <text evidence="1">Belongs to the acyl coenzyme A hydrolase family.</text>
</comment>
<dbReference type="Pfam" id="PF03061">
    <property type="entry name" value="4HBT"/>
    <property type="match status" value="1"/>
</dbReference>
<keyword evidence="2 3" id="KW-0378">Hydrolase</keyword>
<dbReference type="InterPro" id="IPR029069">
    <property type="entry name" value="HotDog_dom_sf"/>
</dbReference>
<evidence type="ECO:0000313" key="5">
    <source>
        <dbReference type="EMBL" id="RNF52123.1"/>
    </source>
</evidence>
<feature type="domain" description="HotDog ACOT-type" evidence="4">
    <location>
        <begin position="11"/>
        <end position="123"/>
    </location>
</feature>
<organism evidence="5 6">
    <name type="scientific">Marinomonas hwangdonensis</name>
    <dbReference type="NCBI Taxonomy" id="1053647"/>
    <lineage>
        <taxon>Bacteria</taxon>
        <taxon>Pseudomonadati</taxon>
        <taxon>Pseudomonadota</taxon>
        <taxon>Gammaproteobacteria</taxon>
        <taxon>Oceanospirillales</taxon>
        <taxon>Oceanospirillaceae</taxon>
        <taxon>Marinomonas</taxon>
    </lineage>
</organism>
<accession>A0A3M8Q7V8</accession>
<dbReference type="EMBL" id="RIZG01000002">
    <property type="protein sequence ID" value="RNF52123.1"/>
    <property type="molecule type" value="Genomic_DNA"/>
</dbReference>
<proteinExistence type="inferred from homology"/>
<dbReference type="CDD" id="cd03442">
    <property type="entry name" value="BFIT_BACH"/>
    <property type="match status" value="1"/>
</dbReference>
<dbReference type="InterPro" id="IPR033120">
    <property type="entry name" value="HOTDOG_ACOT"/>
</dbReference>
<dbReference type="Gene3D" id="3.10.129.10">
    <property type="entry name" value="Hotdog Thioesterase"/>
    <property type="match status" value="1"/>
</dbReference>
<name>A0A3M8Q7V8_9GAMM</name>
<evidence type="ECO:0000256" key="3">
    <source>
        <dbReference type="PROSITE-ProRule" id="PRU01106"/>
    </source>
</evidence>
<evidence type="ECO:0000256" key="1">
    <source>
        <dbReference type="ARBA" id="ARBA00010458"/>
    </source>
</evidence>
<dbReference type="GO" id="GO:0052816">
    <property type="term" value="F:long-chain fatty acyl-CoA hydrolase activity"/>
    <property type="evidence" value="ECO:0007669"/>
    <property type="project" value="TreeGrafter"/>
</dbReference>
<dbReference type="SUPFAM" id="SSF54637">
    <property type="entry name" value="Thioesterase/thiol ester dehydrase-isomerase"/>
    <property type="match status" value="1"/>
</dbReference>
<sequence>MKEKAELEERAKGRLTTRTVAMPGDTNPSGDIFGGWVVSQMDIAAGICAGQRAQSRVVTVALDGMSFIRPVKVGDILGVYTRVESVGRTSMNILVEAWVRRGRIGQREKVTEGMFKFVAIDETGRSTPIPKEEDLPDYVLHGFDE</sequence>
<gene>
    <name evidence="5" type="ORF">EBI00_04250</name>
</gene>